<reference evidence="1 2" key="1">
    <citation type="journal article" date="2022" name="bioRxiv">
        <title>The genome of the oomycete Peronosclerospora sorghi, a cosmopolitan pathogen of maize and sorghum, is inflated with dispersed pseudogenes.</title>
        <authorList>
            <person name="Fletcher K."/>
            <person name="Martin F."/>
            <person name="Isakeit T."/>
            <person name="Cavanaugh K."/>
            <person name="Magill C."/>
            <person name="Michelmore R."/>
        </authorList>
    </citation>
    <scope>NUCLEOTIDE SEQUENCE [LARGE SCALE GENOMIC DNA]</scope>
    <source>
        <strain evidence="1">P6</strain>
    </source>
</reference>
<keyword evidence="2" id="KW-1185">Reference proteome</keyword>
<sequence>MVVSANVTSESEVLSAHVSKAAPEGASINRNFHSAVSTMNDENFGERGVSNDLIGRTIQGLKHRRSAIINQLFDTSAPEVPAYVPPQKVHPALAKLLEYDHVVTNAIKYHVASKQGDASAQHLAAVKRDELFFDLYSTRADLESMFRYMGEDGEIPSPIITGSRRYAIPIASTYTKQSRSLTIFHMYDRSSFDKQIMFSYDSGIDNAKCLCTIDNEI</sequence>
<evidence type="ECO:0000313" key="2">
    <source>
        <dbReference type="Proteomes" id="UP001163321"/>
    </source>
</evidence>
<evidence type="ECO:0000313" key="1">
    <source>
        <dbReference type="EMBL" id="KAI9909725.1"/>
    </source>
</evidence>
<accession>A0ACC0VUU5</accession>
<comment type="caution">
    <text evidence="1">The sequence shown here is derived from an EMBL/GenBank/DDBJ whole genome shotgun (WGS) entry which is preliminary data.</text>
</comment>
<name>A0ACC0VUU5_9STRA</name>
<dbReference type="EMBL" id="CM047586">
    <property type="protein sequence ID" value="KAI9909725.1"/>
    <property type="molecule type" value="Genomic_DNA"/>
</dbReference>
<organism evidence="1 2">
    <name type="scientific">Peronosclerospora sorghi</name>
    <dbReference type="NCBI Taxonomy" id="230839"/>
    <lineage>
        <taxon>Eukaryota</taxon>
        <taxon>Sar</taxon>
        <taxon>Stramenopiles</taxon>
        <taxon>Oomycota</taxon>
        <taxon>Peronosporomycetes</taxon>
        <taxon>Peronosporales</taxon>
        <taxon>Peronosporaceae</taxon>
        <taxon>Peronosclerospora</taxon>
    </lineage>
</organism>
<protein>
    <submittedName>
        <fullName evidence="1">Uncharacterized protein</fullName>
    </submittedName>
</protein>
<proteinExistence type="predicted"/>
<gene>
    <name evidence="1" type="ORF">PsorP6_014904</name>
</gene>
<dbReference type="Proteomes" id="UP001163321">
    <property type="component" value="Chromosome 7"/>
</dbReference>